<feature type="region of interest" description="Disordered" evidence="1">
    <location>
        <begin position="35"/>
        <end position="85"/>
    </location>
</feature>
<accession>A0A0D2MEC3</accession>
<dbReference type="InterPro" id="IPR027417">
    <property type="entry name" value="P-loop_NTPase"/>
</dbReference>
<evidence type="ECO:0008006" key="4">
    <source>
        <dbReference type="Google" id="ProtNLM"/>
    </source>
</evidence>
<name>A0A0D2MEC3_9CHLO</name>
<reference evidence="2 3" key="1">
    <citation type="journal article" date="2013" name="BMC Genomics">
        <title>Reconstruction of the lipid metabolism for the microalga Monoraphidium neglectum from its genome sequence reveals characteristics suitable for biofuel production.</title>
        <authorList>
            <person name="Bogen C."/>
            <person name="Al-Dilaimi A."/>
            <person name="Albersmeier A."/>
            <person name="Wichmann J."/>
            <person name="Grundmann M."/>
            <person name="Rupp O."/>
            <person name="Lauersen K.J."/>
            <person name="Blifernez-Klassen O."/>
            <person name="Kalinowski J."/>
            <person name="Goesmann A."/>
            <person name="Mussgnug J.H."/>
            <person name="Kruse O."/>
        </authorList>
    </citation>
    <scope>NUCLEOTIDE SEQUENCE [LARGE SCALE GENOMIC DNA]</scope>
    <source>
        <strain evidence="2 3">SAG 48.87</strain>
    </source>
</reference>
<feature type="compositionally biased region" description="Low complexity" evidence="1">
    <location>
        <begin position="38"/>
        <end position="48"/>
    </location>
</feature>
<gene>
    <name evidence="2" type="ORF">MNEG_6465</name>
</gene>
<dbReference type="OrthoDB" id="6500128at2759"/>
<sequence length="158" mass="15670">ALLRGAYVLAIDEGTANLDASTDATIQRTLHRLRRPAAHPAHPAAASLAGGGPDAPQHGDAPGHAARSALAGSSTSSRLGSRSGGSGALAALAPAGCSLIVVAHRLDTVAHADNLLVMSQGRVLEQGPPSELAKAGGVYAAMRKVMEESEAAAAAACN</sequence>
<protein>
    <recommendedName>
        <fullName evidence="4">ABC transporter domain-containing protein</fullName>
    </recommendedName>
</protein>
<dbReference type="Proteomes" id="UP000054498">
    <property type="component" value="Unassembled WGS sequence"/>
</dbReference>
<dbReference type="RefSeq" id="XP_013900519.1">
    <property type="nucleotide sequence ID" value="XM_014045065.1"/>
</dbReference>
<dbReference type="EMBL" id="KK101269">
    <property type="protein sequence ID" value="KIZ01500.1"/>
    <property type="molecule type" value="Genomic_DNA"/>
</dbReference>
<dbReference type="AlphaFoldDB" id="A0A0D2MEC3"/>
<dbReference type="InterPro" id="IPR039421">
    <property type="entry name" value="Type_1_exporter"/>
</dbReference>
<dbReference type="PANTHER" id="PTHR24221:SF654">
    <property type="entry name" value="ATP-BINDING CASSETTE SUB-FAMILY B MEMBER 6"/>
    <property type="match status" value="1"/>
</dbReference>
<dbReference type="KEGG" id="mng:MNEG_6465"/>
<organism evidence="2 3">
    <name type="scientific">Monoraphidium neglectum</name>
    <dbReference type="NCBI Taxonomy" id="145388"/>
    <lineage>
        <taxon>Eukaryota</taxon>
        <taxon>Viridiplantae</taxon>
        <taxon>Chlorophyta</taxon>
        <taxon>core chlorophytes</taxon>
        <taxon>Chlorophyceae</taxon>
        <taxon>CS clade</taxon>
        <taxon>Sphaeropleales</taxon>
        <taxon>Selenastraceae</taxon>
        <taxon>Monoraphidium</taxon>
    </lineage>
</organism>
<evidence type="ECO:0000256" key="1">
    <source>
        <dbReference type="SAM" id="MobiDB-lite"/>
    </source>
</evidence>
<dbReference type="Gene3D" id="3.40.50.300">
    <property type="entry name" value="P-loop containing nucleotide triphosphate hydrolases"/>
    <property type="match status" value="1"/>
</dbReference>
<keyword evidence="3" id="KW-1185">Reference proteome</keyword>
<dbReference type="GeneID" id="25739341"/>
<feature type="compositionally biased region" description="Low complexity" evidence="1">
    <location>
        <begin position="65"/>
        <end position="81"/>
    </location>
</feature>
<feature type="non-terminal residue" evidence="2">
    <location>
        <position position="1"/>
    </location>
</feature>
<evidence type="ECO:0000313" key="3">
    <source>
        <dbReference type="Proteomes" id="UP000054498"/>
    </source>
</evidence>
<dbReference type="PANTHER" id="PTHR24221">
    <property type="entry name" value="ATP-BINDING CASSETTE SUB-FAMILY B"/>
    <property type="match status" value="1"/>
</dbReference>
<proteinExistence type="predicted"/>
<dbReference type="SUPFAM" id="SSF52540">
    <property type="entry name" value="P-loop containing nucleoside triphosphate hydrolases"/>
    <property type="match status" value="1"/>
</dbReference>
<dbReference type="GO" id="GO:0042626">
    <property type="term" value="F:ATPase-coupled transmembrane transporter activity"/>
    <property type="evidence" value="ECO:0007669"/>
    <property type="project" value="TreeGrafter"/>
</dbReference>
<evidence type="ECO:0000313" key="2">
    <source>
        <dbReference type="EMBL" id="KIZ01500.1"/>
    </source>
</evidence>
<dbReference type="STRING" id="145388.A0A0D2MEC3"/>